<keyword evidence="4" id="KW-1003">Cell membrane</keyword>
<reference evidence="14" key="1">
    <citation type="journal article" date="2012" name="Stand. Genomic Sci.">
        <title>Genome sequence of the Antarctic rhodopsins-containing flavobacterium Gillisia limnaea type strain (R-8282(T)).</title>
        <authorList>
            <person name="Riedel T."/>
            <person name="Held B."/>
            <person name="Nolan M."/>
            <person name="Lucas S."/>
            <person name="Lapidus A."/>
            <person name="Tice H."/>
            <person name="Del Rio T.G."/>
            <person name="Cheng J.F."/>
            <person name="Han C."/>
            <person name="Tapia R."/>
            <person name="Goodwin L.A."/>
            <person name="Pitluck S."/>
            <person name="Liolios K."/>
            <person name="Mavromatis K."/>
            <person name="Pagani I."/>
            <person name="Ivanova N."/>
            <person name="Mikhailova N."/>
            <person name="Pati A."/>
            <person name="Chen A."/>
            <person name="Palaniappan K."/>
            <person name="Land M."/>
            <person name="Rohde M."/>
            <person name="Tindall B.J."/>
            <person name="Detter J.C."/>
            <person name="Goker M."/>
            <person name="Bristow J."/>
            <person name="Eisen J.A."/>
            <person name="Markowitz V."/>
            <person name="Hugenholtz P."/>
            <person name="Kyrpides N.C."/>
            <person name="Klenk H.P."/>
            <person name="Woyke T."/>
        </authorList>
    </citation>
    <scope>NUCLEOTIDE SEQUENCE [LARGE SCALE GENOMIC DNA]</scope>
    <source>
        <strain evidence="14">DSM 15749 / LMG 21470 / R-8282</strain>
    </source>
</reference>
<dbReference type="Pfam" id="PF00474">
    <property type="entry name" value="SSF"/>
    <property type="match status" value="1"/>
</dbReference>
<feature type="transmembrane region" description="Helical" evidence="12">
    <location>
        <begin position="119"/>
        <end position="146"/>
    </location>
</feature>
<dbReference type="EMBL" id="JH594606">
    <property type="protein sequence ID" value="EHQ01631.1"/>
    <property type="molecule type" value="Genomic_DNA"/>
</dbReference>
<evidence type="ECO:0000256" key="1">
    <source>
        <dbReference type="ARBA" id="ARBA00004651"/>
    </source>
</evidence>
<keyword evidence="9 12" id="KW-0472">Membrane</keyword>
<dbReference type="eggNOG" id="COG0591">
    <property type="taxonomic scope" value="Bacteria"/>
</dbReference>
<evidence type="ECO:0000313" key="14">
    <source>
        <dbReference type="Proteomes" id="UP000003844"/>
    </source>
</evidence>
<dbReference type="OrthoDB" id="891563at2"/>
<name>H2BU35_GILLR</name>
<dbReference type="InterPro" id="IPR051163">
    <property type="entry name" value="Sodium:Solute_Symporter_SSF"/>
</dbReference>
<dbReference type="InterPro" id="IPR038377">
    <property type="entry name" value="Na/Glc_symporter_sf"/>
</dbReference>
<keyword evidence="3" id="KW-0813">Transport</keyword>
<dbReference type="RefSeq" id="WP_006987953.1">
    <property type="nucleotide sequence ID" value="NZ_JH594606.1"/>
</dbReference>
<dbReference type="AlphaFoldDB" id="H2BU35"/>
<evidence type="ECO:0000256" key="9">
    <source>
        <dbReference type="ARBA" id="ARBA00023136"/>
    </source>
</evidence>
<evidence type="ECO:0000256" key="5">
    <source>
        <dbReference type="ARBA" id="ARBA00022692"/>
    </source>
</evidence>
<dbReference type="PROSITE" id="PS50283">
    <property type="entry name" value="NA_SOLUT_SYMP_3"/>
    <property type="match status" value="1"/>
</dbReference>
<feature type="transmembrane region" description="Helical" evidence="12">
    <location>
        <begin position="6"/>
        <end position="23"/>
    </location>
</feature>
<dbReference type="InterPro" id="IPR001734">
    <property type="entry name" value="Na/solute_symporter"/>
</dbReference>
<dbReference type="CDD" id="cd10326">
    <property type="entry name" value="SLC5sbd_NIS-like"/>
    <property type="match status" value="1"/>
</dbReference>
<organism evidence="13 14">
    <name type="scientific">Gillisia limnaea (strain DSM 15749 / LMG 21470 / R-8282)</name>
    <dbReference type="NCBI Taxonomy" id="865937"/>
    <lineage>
        <taxon>Bacteria</taxon>
        <taxon>Pseudomonadati</taxon>
        <taxon>Bacteroidota</taxon>
        <taxon>Flavobacteriia</taxon>
        <taxon>Flavobacteriales</taxon>
        <taxon>Flavobacteriaceae</taxon>
        <taxon>Gillisia</taxon>
    </lineage>
</organism>
<evidence type="ECO:0000256" key="7">
    <source>
        <dbReference type="ARBA" id="ARBA00023053"/>
    </source>
</evidence>
<dbReference type="Proteomes" id="UP000003844">
    <property type="component" value="Unassembled WGS sequence"/>
</dbReference>
<evidence type="ECO:0000256" key="6">
    <source>
        <dbReference type="ARBA" id="ARBA00022989"/>
    </source>
</evidence>
<accession>H2BU35</accession>
<feature type="transmembrane region" description="Helical" evidence="12">
    <location>
        <begin position="430"/>
        <end position="446"/>
    </location>
</feature>
<evidence type="ECO:0000256" key="8">
    <source>
        <dbReference type="ARBA" id="ARBA00023065"/>
    </source>
</evidence>
<proteinExistence type="inferred from homology"/>
<dbReference type="PANTHER" id="PTHR42985:SF47">
    <property type="entry name" value="INTEGRAL MEMBRANE TRANSPORT PROTEIN"/>
    <property type="match status" value="1"/>
</dbReference>
<feature type="transmembrane region" description="Helical" evidence="12">
    <location>
        <begin position="152"/>
        <end position="170"/>
    </location>
</feature>
<protein>
    <submittedName>
        <fullName evidence="13">Na+/solute symporter</fullName>
    </submittedName>
</protein>
<keyword evidence="10" id="KW-0739">Sodium transport</keyword>
<evidence type="ECO:0000256" key="10">
    <source>
        <dbReference type="ARBA" id="ARBA00023201"/>
    </source>
</evidence>
<evidence type="ECO:0000256" key="11">
    <source>
        <dbReference type="RuleBase" id="RU362091"/>
    </source>
</evidence>
<keyword evidence="6 12" id="KW-1133">Transmembrane helix</keyword>
<feature type="transmembrane region" description="Helical" evidence="12">
    <location>
        <begin position="452"/>
        <end position="476"/>
    </location>
</feature>
<dbReference type="GO" id="GO:0015293">
    <property type="term" value="F:symporter activity"/>
    <property type="evidence" value="ECO:0007669"/>
    <property type="project" value="TreeGrafter"/>
</dbReference>
<dbReference type="PANTHER" id="PTHR42985">
    <property type="entry name" value="SODIUM-COUPLED MONOCARBOXYLATE TRANSPORTER"/>
    <property type="match status" value="1"/>
</dbReference>
<dbReference type="Gene3D" id="1.20.1730.10">
    <property type="entry name" value="Sodium/glucose cotransporter"/>
    <property type="match status" value="1"/>
</dbReference>
<feature type="transmembrane region" description="Helical" evidence="12">
    <location>
        <begin position="233"/>
        <end position="251"/>
    </location>
</feature>
<feature type="transmembrane region" description="Helical" evidence="12">
    <location>
        <begin position="182"/>
        <end position="200"/>
    </location>
</feature>
<keyword evidence="5 12" id="KW-0812">Transmembrane</keyword>
<feature type="transmembrane region" description="Helical" evidence="12">
    <location>
        <begin position="373"/>
        <end position="392"/>
    </location>
</feature>
<evidence type="ECO:0000256" key="3">
    <source>
        <dbReference type="ARBA" id="ARBA00022448"/>
    </source>
</evidence>
<feature type="transmembrane region" description="Helical" evidence="12">
    <location>
        <begin position="398"/>
        <end position="418"/>
    </location>
</feature>
<feature type="transmembrane region" description="Helical" evidence="12">
    <location>
        <begin position="43"/>
        <end position="65"/>
    </location>
</feature>
<dbReference type="GO" id="GO:0005886">
    <property type="term" value="C:plasma membrane"/>
    <property type="evidence" value="ECO:0007669"/>
    <property type="project" value="UniProtKB-SubCell"/>
</dbReference>
<feature type="transmembrane region" description="Helical" evidence="12">
    <location>
        <begin position="319"/>
        <end position="352"/>
    </location>
</feature>
<keyword evidence="8" id="KW-0406">Ion transport</keyword>
<keyword evidence="14" id="KW-1185">Reference proteome</keyword>
<gene>
    <name evidence="13" type="ORF">Gilli_0945</name>
</gene>
<sequence length="481" mass="54173">MQPLYILLLIAAYFGALLIISYFTGKDSNNETFFKANRQSPWYLVAFGMIGASLSGVTFISVPGWVEASQFSYMQVVLGYIVGYLIIGTVLLPLYYRMNLTSIYTYLESRFGKYSYKTGASFFLLSRVVGSSFRLFLVANVLQIILFDALGIPFWATVIMTIALIWIYTFKSGIKTIVYTDTLQTLCMLIAVGVSIYYISDDLGIQGGDLISHISNSELSKIFFFDDFRSADYFWKQFISGAFIAIVMTGLDQDMMQKNLTCRNLKDAQKNMFWFTIVLTFVNLVFLALGVLLTEFARTNGIESFKDELFPVIATQSDLGFGIAIFFILGLIAAAYSSADSALTALTTSFSIDIMDIEKRYSKAKQEVVRKQIHVGVSVVLILVIIIFKYLIKDESVIAKLFVFAGYTYGPLLGLYSFGLFTKWKIIDKWVPLIAILSPIITYLISSNSEIWFGFEFGFFVLILNGLLTFLGLVLIRTKHD</sequence>
<feature type="transmembrane region" description="Helical" evidence="12">
    <location>
        <begin position="272"/>
        <end position="293"/>
    </location>
</feature>
<evidence type="ECO:0000256" key="2">
    <source>
        <dbReference type="ARBA" id="ARBA00006434"/>
    </source>
</evidence>
<evidence type="ECO:0000256" key="4">
    <source>
        <dbReference type="ARBA" id="ARBA00022475"/>
    </source>
</evidence>
<dbReference type="HOGENOM" id="CLU_018808_11_4_10"/>
<dbReference type="STRING" id="865937.Gilli_0945"/>
<feature type="transmembrane region" description="Helical" evidence="12">
    <location>
        <begin position="77"/>
        <end position="98"/>
    </location>
</feature>
<evidence type="ECO:0000313" key="13">
    <source>
        <dbReference type="EMBL" id="EHQ01631.1"/>
    </source>
</evidence>
<dbReference type="GO" id="GO:0006814">
    <property type="term" value="P:sodium ion transport"/>
    <property type="evidence" value="ECO:0007669"/>
    <property type="project" value="UniProtKB-KW"/>
</dbReference>
<keyword evidence="7" id="KW-0915">Sodium</keyword>
<evidence type="ECO:0000256" key="12">
    <source>
        <dbReference type="SAM" id="Phobius"/>
    </source>
</evidence>
<comment type="subcellular location">
    <subcellularLocation>
        <location evidence="1">Cell membrane</location>
        <topology evidence="1">Multi-pass membrane protein</topology>
    </subcellularLocation>
</comment>
<comment type="similarity">
    <text evidence="2 11">Belongs to the sodium:solute symporter (SSF) (TC 2.A.21) family.</text>
</comment>